<dbReference type="EMBL" id="CAJNNW010036971">
    <property type="protein sequence ID" value="CAE8738613.1"/>
    <property type="molecule type" value="Genomic_DNA"/>
</dbReference>
<dbReference type="Proteomes" id="UP000626109">
    <property type="component" value="Unassembled WGS sequence"/>
</dbReference>
<organism evidence="1 2">
    <name type="scientific">Polarella glacialis</name>
    <name type="common">Dinoflagellate</name>
    <dbReference type="NCBI Taxonomy" id="89957"/>
    <lineage>
        <taxon>Eukaryota</taxon>
        <taxon>Sar</taxon>
        <taxon>Alveolata</taxon>
        <taxon>Dinophyceae</taxon>
        <taxon>Suessiales</taxon>
        <taxon>Suessiaceae</taxon>
        <taxon>Polarella</taxon>
    </lineage>
</organism>
<accession>A0A813LN78</accession>
<sequence length="314" mass="35087">MGQQMVCCQQERCDSLHCDADFRADSIVVRTLDDEYEEADYHQRYSPLKLKIQHWGASPRSDTDELLFSDERRFQASSSSTMPIESLSYLPAKFEECSTIDTERSSERYSKIAVVHSARLRTQRRSDIWEGWISAASTGRPVVMLVAAVKAGIELVRGKIGESASGASGDALADVRPGGDFLILMAVERNFLAEVLLLASTCLLRFVARGLLAHFTSTCKSPERQDEVVLGVHSMYKDLTASLASCLARIGSQTMCVVYIFMYIGQHKEHPRSTLFWASTLPLQLLASKSMGSRFCDRMSDWRVLLSGVRRGTH</sequence>
<reference evidence="1" key="1">
    <citation type="submission" date="2021-02" db="EMBL/GenBank/DDBJ databases">
        <authorList>
            <person name="Dougan E. K."/>
            <person name="Rhodes N."/>
            <person name="Thang M."/>
            <person name="Chan C."/>
        </authorList>
    </citation>
    <scope>NUCLEOTIDE SEQUENCE</scope>
</reference>
<evidence type="ECO:0000313" key="1">
    <source>
        <dbReference type="EMBL" id="CAE8738613.1"/>
    </source>
</evidence>
<comment type="caution">
    <text evidence="1">The sequence shown here is derived from an EMBL/GenBank/DDBJ whole genome shotgun (WGS) entry which is preliminary data.</text>
</comment>
<protein>
    <submittedName>
        <fullName evidence="1">Uncharacterized protein</fullName>
    </submittedName>
</protein>
<dbReference type="AlphaFoldDB" id="A0A813LN78"/>
<proteinExistence type="predicted"/>
<name>A0A813LN78_POLGL</name>
<evidence type="ECO:0000313" key="2">
    <source>
        <dbReference type="Proteomes" id="UP000626109"/>
    </source>
</evidence>
<gene>
    <name evidence="1" type="ORF">PGLA2088_LOCUS49271</name>
</gene>